<sequence length="602" mass="64614">MEANRLDGSEAKRRPVDPQVACSNPRRGRNQTVDVARQKVLEKIEGAESCCSSASGLSVCPGKSQLTAQDSGGEIKFLRKLCKAPDSIRGSTSAAPNLAYLCVRRPPCSWGPRPRGCAQPFPCPEDVGARALGRRTSTGGMDVDVARQKVLEKIEGAEKLLKQCDGLSVCPGKSKLQRKIQAEIKFLRKLCKAPDSIKGEHLRCTNLAYLSSVVTCSLAVHGLVDVLKPFSCPEAPETPSRRGPERTIVDVVASNGLAWIKVVARNPDALLTSSLGDGEYGRRTILDQVRDMVDCAVCHPHLYRIPEVKIWTALPVGEPLREIIEGVGAEVVSLEDLSASDDSADNTELTLTDDSQEGFSTLKLSEVPEDAVLNLDVSTMIAYASALTNGRCHFRFRENVLTEQAENERKNPVKPALDELLGLSNIGSSEVGSSDRTSQASSGQSCLADTAFTKRVPTNSNLSERDSSREASSAGDLPGYVLPRAASSGRKLVCCQSAYDDFVTIVRVMAGPCETAAAQRLLSHVTVVPDKPSVRAVSLSLRGKIRKRSKIIFGTGDQLKAVTVTANSGFLRAAKAQGADFVAYVHESRALTEAKEATATPL</sequence>
<evidence type="ECO:0000313" key="2">
    <source>
        <dbReference type="Proteomes" id="UP000805193"/>
    </source>
</evidence>
<gene>
    <name evidence="1" type="ORF">HPB47_026753</name>
</gene>
<name>A0AC60PXX7_IXOPE</name>
<keyword evidence="2" id="KW-1185">Reference proteome</keyword>
<evidence type="ECO:0000313" key="1">
    <source>
        <dbReference type="EMBL" id="KAG0426122.1"/>
    </source>
</evidence>
<dbReference type="Proteomes" id="UP000805193">
    <property type="component" value="Unassembled WGS sequence"/>
</dbReference>
<reference evidence="1 2" key="1">
    <citation type="journal article" date="2020" name="Cell">
        <title>Large-Scale Comparative Analyses of Tick Genomes Elucidate Their Genetic Diversity and Vector Capacities.</title>
        <authorList>
            <consortium name="Tick Genome and Microbiome Consortium (TIGMIC)"/>
            <person name="Jia N."/>
            <person name="Wang J."/>
            <person name="Shi W."/>
            <person name="Du L."/>
            <person name="Sun Y."/>
            <person name="Zhan W."/>
            <person name="Jiang J.F."/>
            <person name="Wang Q."/>
            <person name="Zhang B."/>
            <person name="Ji P."/>
            <person name="Bell-Sakyi L."/>
            <person name="Cui X.M."/>
            <person name="Yuan T.T."/>
            <person name="Jiang B.G."/>
            <person name="Yang W.F."/>
            <person name="Lam T.T."/>
            <person name="Chang Q.C."/>
            <person name="Ding S.J."/>
            <person name="Wang X.J."/>
            <person name="Zhu J.G."/>
            <person name="Ruan X.D."/>
            <person name="Zhao L."/>
            <person name="Wei J.T."/>
            <person name="Ye R.Z."/>
            <person name="Que T.C."/>
            <person name="Du C.H."/>
            <person name="Zhou Y.H."/>
            <person name="Cheng J.X."/>
            <person name="Dai P.F."/>
            <person name="Guo W.B."/>
            <person name="Han X.H."/>
            <person name="Huang E.J."/>
            <person name="Li L.F."/>
            <person name="Wei W."/>
            <person name="Gao Y.C."/>
            <person name="Liu J.Z."/>
            <person name="Shao H.Z."/>
            <person name="Wang X."/>
            <person name="Wang C.C."/>
            <person name="Yang T.C."/>
            <person name="Huo Q.B."/>
            <person name="Li W."/>
            <person name="Chen H.Y."/>
            <person name="Chen S.E."/>
            <person name="Zhou L.G."/>
            <person name="Ni X.B."/>
            <person name="Tian J.H."/>
            <person name="Sheng Y."/>
            <person name="Liu T."/>
            <person name="Pan Y.S."/>
            <person name="Xia L.Y."/>
            <person name="Li J."/>
            <person name="Zhao F."/>
            <person name="Cao W.C."/>
        </authorList>
    </citation>
    <scope>NUCLEOTIDE SEQUENCE [LARGE SCALE GENOMIC DNA]</scope>
    <source>
        <strain evidence="1">Iper-2018</strain>
    </source>
</reference>
<dbReference type="EMBL" id="JABSTQ010009760">
    <property type="protein sequence ID" value="KAG0426122.1"/>
    <property type="molecule type" value="Genomic_DNA"/>
</dbReference>
<comment type="caution">
    <text evidence="1">The sequence shown here is derived from an EMBL/GenBank/DDBJ whole genome shotgun (WGS) entry which is preliminary data.</text>
</comment>
<protein>
    <submittedName>
        <fullName evidence="1">Uncharacterized protein</fullName>
    </submittedName>
</protein>
<organism evidence="1 2">
    <name type="scientific">Ixodes persulcatus</name>
    <name type="common">Taiga tick</name>
    <dbReference type="NCBI Taxonomy" id="34615"/>
    <lineage>
        <taxon>Eukaryota</taxon>
        <taxon>Metazoa</taxon>
        <taxon>Ecdysozoa</taxon>
        <taxon>Arthropoda</taxon>
        <taxon>Chelicerata</taxon>
        <taxon>Arachnida</taxon>
        <taxon>Acari</taxon>
        <taxon>Parasitiformes</taxon>
        <taxon>Ixodida</taxon>
        <taxon>Ixodoidea</taxon>
        <taxon>Ixodidae</taxon>
        <taxon>Ixodinae</taxon>
        <taxon>Ixodes</taxon>
    </lineage>
</organism>
<proteinExistence type="predicted"/>
<accession>A0AC60PXX7</accession>